<feature type="region of interest" description="Disordered" evidence="1">
    <location>
        <begin position="39"/>
        <end position="64"/>
    </location>
</feature>
<organism evidence="2 3">
    <name type="scientific">Solanum bulbocastanum</name>
    <name type="common">Wild potato</name>
    <dbReference type="NCBI Taxonomy" id="147425"/>
    <lineage>
        <taxon>Eukaryota</taxon>
        <taxon>Viridiplantae</taxon>
        <taxon>Streptophyta</taxon>
        <taxon>Embryophyta</taxon>
        <taxon>Tracheophyta</taxon>
        <taxon>Spermatophyta</taxon>
        <taxon>Magnoliopsida</taxon>
        <taxon>eudicotyledons</taxon>
        <taxon>Gunneridae</taxon>
        <taxon>Pentapetalae</taxon>
        <taxon>asterids</taxon>
        <taxon>lamiids</taxon>
        <taxon>Solanales</taxon>
        <taxon>Solanaceae</taxon>
        <taxon>Solanoideae</taxon>
        <taxon>Solaneae</taxon>
        <taxon>Solanum</taxon>
    </lineage>
</organism>
<accession>A0AAN8SVL8</accession>
<evidence type="ECO:0000256" key="1">
    <source>
        <dbReference type="SAM" id="MobiDB-lite"/>
    </source>
</evidence>
<name>A0AAN8SVL8_SOLBU</name>
<dbReference type="Proteomes" id="UP001371456">
    <property type="component" value="Unassembled WGS sequence"/>
</dbReference>
<reference evidence="2 3" key="1">
    <citation type="submission" date="2024-02" db="EMBL/GenBank/DDBJ databases">
        <title>de novo genome assembly of Solanum bulbocastanum strain 11H21.</title>
        <authorList>
            <person name="Hosaka A.J."/>
        </authorList>
    </citation>
    <scope>NUCLEOTIDE SEQUENCE [LARGE SCALE GENOMIC DNA]</scope>
    <source>
        <tissue evidence="2">Young leaves</tissue>
    </source>
</reference>
<comment type="caution">
    <text evidence="2">The sequence shown here is derived from an EMBL/GenBank/DDBJ whole genome shotgun (WGS) entry which is preliminary data.</text>
</comment>
<dbReference type="PANTHER" id="PTHR47871">
    <property type="entry name" value="NAC DOMAIN-CONTAINING PROTEIN 8"/>
    <property type="match status" value="1"/>
</dbReference>
<evidence type="ECO:0000313" key="2">
    <source>
        <dbReference type="EMBL" id="KAK6775042.1"/>
    </source>
</evidence>
<proteinExistence type="predicted"/>
<dbReference type="EMBL" id="JBANQN010000011">
    <property type="protein sequence ID" value="KAK6775042.1"/>
    <property type="molecule type" value="Genomic_DNA"/>
</dbReference>
<evidence type="ECO:0000313" key="3">
    <source>
        <dbReference type="Proteomes" id="UP001371456"/>
    </source>
</evidence>
<sequence length="539" mass="60569">MKEVAMDGYAKMNAAIAKAEKEEWARDEIDRMPFGQRMNSLMGKSKRGAKASSSGRSTQGTAQVLKSSVDTVVKKEDGCDSQQLRQFSLKLGHESWYMFDLSSGKSRGTSLLVAGSNPAGRILYLFQNSLHNYDNPSNFSSVLMDDKISQSAGKKKVSSPLSDLVHVKVEPVGNNMVETTVKNEMGNFPNSSMVQVKSGVGITYEFTEDELDNMALSERMQLYSKRRAPSFKIGRVVECSSEIASSVSDCAPISAVPAKPLKVCLPRKQRKTATDSVQAAMEEDAPGLLQVLLEKGVSIDEMKLYGKNESNEPLDDLSSEDNFSELQAVISKLFSVQRQSLIKLAPLQRTKGEKASYCLACLFSLIEQARYLQFRKWPAEWGWCRDLQSFIFVFERHNRIVLERPEYGYATYFFELVDSSTIDWQIRRLVTAMKLTSYSRVNLIENRALTVMAVEVEPLTALENVEEVGFVWGRKRCIGGKREVQFYESSIYDGVEYALYDSVYMHKEGELPYIDVKVAENEVFLASGVGTGWLMLILW</sequence>
<dbReference type="PANTHER" id="PTHR47871:SF2">
    <property type="entry name" value="OS03G0221300 PROTEIN"/>
    <property type="match status" value="1"/>
</dbReference>
<gene>
    <name evidence="2" type="ORF">RDI58_026043</name>
</gene>
<keyword evidence="3" id="KW-1185">Reference proteome</keyword>
<dbReference type="AlphaFoldDB" id="A0AAN8SVL8"/>
<protein>
    <submittedName>
        <fullName evidence="2">Uncharacterized protein</fullName>
    </submittedName>
</protein>